<sequence>MQKWLRIREVTSAGCTAVQQTIRRCGRVEASRFVGPASCVSSHAREKMKTLEIMCFRPSLAGEDEREKKLPPWVASYQRTTSARCCCSPPYDITGIVVV</sequence>
<protein>
    <submittedName>
        <fullName evidence="1">Uncharacterized protein</fullName>
    </submittedName>
</protein>
<comment type="caution">
    <text evidence="1">The sequence shown here is derived from an EMBL/GenBank/DDBJ whole genome shotgun (WGS) entry which is preliminary data.</text>
</comment>
<gene>
    <name evidence="1" type="ORF">SDJN03_14711</name>
</gene>
<name>A0AAV6N6G1_9ROSI</name>
<organism evidence="1 2">
    <name type="scientific">Cucurbita argyrosperma subsp. sororia</name>
    <dbReference type="NCBI Taxonomy" id="37648"/>
    <lineage>
        <taxon>Eukaryota</taxon>
        <taxon>Viridiplantae</taxon>
        <taxon>Streptophyta</taxon>
        <taxon>Embryophyta</taxon>
        <taxon>Tracheophyta</taxon>
        <taxon>Spermatophyta</taxon>
        <taxon>Magnoliopsida</taxon>
        <taxon>eudicotyledons</taxon>
        <taxon>Gunneridae</taxon>
        <taxon>Pentapetalae</taxon>
        <taxon>rosids</taxon>
        <taxon>fabids</taxon>
        <taxon>Cucurbitales</taxon>
        <taxon>Cucurbitaceae</taxon>
        <taxon>Cucurbiteae</taxon>
        <taxon>Cucurbita</taxon>
    </lineage>
</organism>
<dbReference type="EMBL" id="JAGKQH010000009">
    <property type="protein sequence ID" value="KAG6592365.1"/>
    <property type="molecule type" value="Genomic_DNA"/>
</dbReference>
<accession>A0AAV6N6G1</accession>
<reference evidence="1 2" key="1">
    <citation type="journal article" date="2021" name="Hortic Res">
        <title>The domestication of Cucurbita argyrosperma as revealed by the genome of its wild relative.</title>
        <authorList>
            <person name="Barrera-Redondo J."/>
            <person name="Sanchez-de la Vega G."/>
            <person name="Aguirre-Liguori J.A."/>
            <person name="Castellanos-Morales G."/>
            <person name="Gutierrez-Guerrero Y.T."/>
            <person name="Aguirre-Dugua X."/>
            <person name="Aguirre-Planter E."/>
            <person name="Tenaillon M.I."/>
            <person name="Lira-Saade R."/>
            <person name="Eguiarte L.E."/>
        </authorList>
    </citation>
    <scope>NUCLEOTIDE SEQUENCE [LARGE SCALE GENOMIC DNA]</scope>
    <source>
        <strain evidence="1">JBR-2021</strain>
    </source>
</reference>
<dbReference type="Proteomes" id="UP000685013">
    <property type="component" value="Chromosome 9"/>
</dbReference>
<proteinExistence type="predicted"/>
<feature type="non-terminal residue" evidence="1">
    <location>
        <position position="1"/>
    </location>
</feature>
<evidence type="ECO:0000313" key="2">
    <source>
        <dbReference type="Proteomes" id="UP000685013"/>
    </source>
</evidence>
<keyword evidence="2" id="KW-1185">Reference proteome</keyword>
<dbReference type="AlphaFoldDB" id="A0AAV6N6G1"/>
<evidence type="ECO:0000313" key="1">
    <source>
        <dbReference type="EMBL" id="KAG6592365.1"/>
    </source>
</evidence>